<gene>
    <name evidence="2" type="ORF">SAMN04488050_101438</name>
</gene>
<dbReference type="STRING" id="311180.SAMN04488050_101438"/>
<reference evidence="3" key="1">
    <citation type="submission" date="2016-10" db="EMBL/GenBank/DDBJ databases">
        <authorList>
            <person name="Varghese N."/>
            <person name="Submissions S."/>
        </authorList>
    </citation>
    <scope>NUCLEOTIDE SEQUENCE [LARGE SCALE GENOMIC DNA]</scope>
    <source>
        <strain evidence="3">DSM 26894</strain>
    </source>
</reference>
<dbReference type="EMBL" id="FOZW01000001">
    <property type="protein sequence ID" value="SFS37736.1"/>
    <property type="molecule type" value="Genomic_DNA"/>
</dbReference>
<evidence type="ECO:0000313" key="3">
    <source>
        <dbReference type="Proteomes" id="UP000199392"/>
    </source>
</evidence>
<keyword evidence="1" id="KW-0732">Signal</keyword>
<name>A0A1I6PC26_9RHOB</name>
<protein>
    <submittedName>
        <fullName evidence="2">ABC-type amino acid transport substrate-binding protein</fullName>
    </submittedName>
</protein>
<evidence type="ECO:0000313" key="2">
    <source>
        <dbReference type="EMBL" id="SFS37736.1"/>
    </source>
</evidence>
<dbReference type="Proteomes" id="UP000199392">
    <property type="component" value="Unassembled WGS sequence"/>
</dbReference>
<keyword evidence="3" id="KW-1185">Reference proteome</keyword>
<evidence type="ECO:0000256" key="1">
    <source>
        <dbReference type="SAM" id="SignalP"/>
    </source>
</evidence>
<dbReference type="OrthoDB" id="8404604at2"/>
<feature type="signal peptide" evidence="1">
    <location>
        <begin position="1"/>
        <end position="18"/>
    </location>
</feature>
<sequence>MLRWLIALLVVSAAPAMAQDAPSRGTIIIGFRQEARPFVWQDRDSGAYRGYLADLCYEAVLNANYLPQGVTITATQRAAFLQGKPEASGGTTPEIDLLCDPTTISMRRLSGFLRLKEPPDRRFSPIVFLANGTFSQRPRITKESLDRSDTDLTAWTCMGEGDASSATLLVGFVIGTTAEDEINELMRSPAKVLGSGDEPRWQRICSYEFKNHAEGVGRLCAGEIDLYFGDSDIVNAYAALSPSCNPVTRPKRTSYEPYAFVVTDRTPGFYDHFVKGLYASFGNDTKAQNRVRTYFPDQEISTYLEILYRIYRLP</sequence>
<accession>A0A1I6PC26</accession>
<dbReference type="AlphaFoldDB" id="A0A1I6PC26"/>
<proteinExistence type="predicted"/>
<organism evidence="2 3">
    <name type="scientific">Alloyangia pacifica</name>
    <dbReference type="NCBI Taxonomy" id="311180"/>
    <lineage>
        <taxon>Bacteria</taxon>
        <taxon>Pseudomonadati</taxon>
        <taxon>Pseudomonadota</taxon>
        <taxon>Alphaproteobacteria</taxon>
        <taxon>Rhodobacterales</taxon>
        <taxon>Roseobacteraceae</taxon>
        <taxon>Alloyangia</taxon>
    </lineage>
</organism>
<dbReference type="SUPFAM" id="SSF53850">
    <property type="entry name" value="Periplasmic binding protein-like II"/>
    <property type="match status" value="1"/>
</dbReference>
<feature type="chain" id="PRO_5011482364" evidence="1">
    <location>
        <begin position="19"/>
        <end position="314"/>
    </location>
</feature>
<dbReference type="Gene3D" id="3.40.190.10">
    <property type="entry name" value="Periplasmic binding protein-like II"/>
    <property type="match status" value="1"/>
</dbReference>
<dbReference type="RefSeq" id="WP_092421015.1">
    <property type="nucleotide sequence ID" value="NZ_FNCL01000002.1"/>
</dbReference>